<comment type="caution">
    <text evidence="6">The sequence shown here is derived from an EMBL/GenBank/DDBJ whole genome shotgun (WGS) entry which is preliminary data.</text>
</comment>
<evidence type="ECO:0000256" key="4">
    <source>
        <dbReference type="ARBA" id="ARBA00023239"/>
    </source>
</evidence>
<dbReference type="OrthoDB" id="9807246at2"/>
<dbReference type="InterPro" id="IPR006913">
    <property type="entry name" value="CENP-V/GFA"/>
</dbReference>
<dbReference type="EMBL" id="QNRK01000026">
    <property type="protein sequence ID" value="RBP08170.1"/>
    <property type="molecule type" value="Genomic_DNA"/>
</dbReference>
<sequence length="139" mass="14444">MAITGGCLCGAVRFAIEAEAPIGVRQCWCRVCQRLGAGSGTVNAIFASEAVTVSGPLTDYVSTADSGSVMHRRFCARCGTPVFSEAEPRPHQIVVRAGTLDDPELAPPGAVIWTKSAPSWACFDPSLPLIEGQAPPAAS</sequence>
<proteinExistence type="inferred from homology"/>
<keyword evidence="2" id="KW-0479">Metal-binding</keyword>
<evidence type="ECO:0000313" key="6">
    <source>
        <dbReference type="EMBL" id="RBP08170.1"/>
    </source>
</evidence>
<keyword evidence="3" id="KW-0862">Zinc</keyword>
<feature type="domain" description="CENP-V/GFA" evidence="5">
    <location>
        <begin position="3"/>
        <end position="114"/>
    </location>
</feature>
<reference evidence="6 7" key="1">
    <citation type="submission" date="2018-06" db="EMBL/GenBank/DDBJ databases">
        <title>Genomic Encyclopedia of Type Strains, Phase IV (KMG-IV): sequencing the most valuable type-strain genomes for metagenomic binning, comparative biology and taxonomic classification.</title>
        <authorList>
            <person name="Goeker M."/>
        </authorList>
    </citation>
    <scope>NUCLEOTIDE SEQUENCE [LARGE SCALE GENOMIC DNA]</scope>
    <source>
        <strain evidence="6 7">DSM 24875</strain>
    </source>
</reference>
<protein>
    <recommendedName>
        <fullName evidence="5">CENP-V/GFA domain-containing protein</fullName>
    </recommendedName>
</protein>
<evidence type="ECO:0000313" key="7">
    <source>
        <dbReference type="Proteomes" id="UP000253529"/>
    </source>
</evidence>
<dbReference type="GO" id="GO:0016846">
    <property type="term" value="F:carbon-sulfur lyase activity"/>
    <property type="evidence" value="ECO:0007669"/>
    <property type="project" value="InterPro"/>
</dbReference>
<dbReference type="PROSITE" id="PS51891">
    <property type="entry name" value="CENP_V_GFA"/>
    <property type="match status" value="1"/>
</dbReference>
<dbReference type="AlphaFoldDB" id="A0A366F2E9"/>
<gene>
    <name evidence="6" type="ORF">DFR50_12615</name>
</gene>
<evidence type="ECO:0000256" key="3">
    <source>
        <dbReference type="ARBA" id="ARBA00022833"/>
    </source>
</evidence>
<accession>A0A366F2E9</accession>
<dbReference type="GO" id="GO:0046872">
    <property type="term" value="F:metal ion binding"/>
    <property type="evidence" value="ECO:0007669"/>
    <property type="project" value="UniProtKB-KW"/>
</dbReference>
<dbReference type="PANTHER" id="PTHR33337:SF40">
    <property type="entry name" value="CENP-V_GFA DOMAIN-CONTAINING PROTEIN-RELATED"/>
    <property type="match status" value="1"/>
</dbReference>
<keyword evidence="7" id="KW-1185">Reference proteome</keyword>
<dbReference type="Gene3D" id="3.90.1590.10">
    <property type="entry name" value="glutathione-dependent formaldehyde- activating enzyme (gfa)"/>
    <property type="match status" value="1"/>
</dbReference>
<evidence type="ECO:0000256" key="1">
    <source>
        <dbReference type="ARBA" id="ARBA00005495"/>
    </source>
</evidence>
<dbReference type="InterPro" id="IPR011057">
    <property type="entry name" value="Mss4-like_sf"/>
</dbReference>
<evidence type="ECO:0000259" key="5">
    <source>
        <dbReference type="PROSITE" id="PS51891"/>
    </source>
</evidence>
<dbReference type="PANTHER" id="PTHR33337">
    <property type="entry name" value="GFA DOMAIN-CONTAINING PROTEIN"/>
    <property type="match status" value="1"/>
</dbReference>
<name>A0A366F2E9_9HYPH</name>
<comment type="similarity">
    <text evidence="1">Belongs to the Gfa family.</text>
</comment>
<dbReference type="Pfam" id="PF04828">
    <property type="entry name" value="GFA"/>
    <property type="match status" value="1"/>
</dbReference>
<keyword evidence="4" id="KW-0456">Lyase</keyword>
<dbReference type="SUPFAM" id="SSF51316">
    <property type="entry name" value="Mss4-like"/>
    <property type="match status" value="1"/>
</dbReference>
<evidence type="ECO:0000256" key="2">
    <source>
        <dbReference type="ARBA" id="ARBA00022723"/>
    </source>
</evidence>
<dbReference type="Proteomes" id="UP000253529">
    <property type="component" value="Unassembled WGS sequence"/>
</dbReference>
<organism evidence="6 7">
    <name type="scientific">Roseiarcus fermentans</name>
    <dbReference type="NCBI Taxonomy" id="1473586"/>
    <lineage>
        <taxon>Bacteria</taxon>
        <taxon>Pseudomonadati</taxon>
        <taxon>Pseudomonadota</taxon>
        <taxon>Alphaproteobacteria</taxon>
        <taxon>Hyphomicrobiales</taxon>
        <taxon>Roseiarcaceae</taxon>
        <taxon>Roseiarcus</taxon>
    </lineage>
</organism>